<organism evidence="1 2">
    <name type="scientific">Calicophoron daubneyi</name>
    <name type="common">Rumen fluke</name>
    <name type="synonym">Paramphistomum daubneyi</name>
    <dbReference type="NCBI Taxonomy" id="300641"/>
    <lineage>
        <taxon>Eukaryota</taxon>
        <taxon>Metazoa</taxon>
        <taxon>Spiralia</taxon>
        <taxon>Lophotrochozoa</taxon>
        <taxon>Platyhelminthes</taxon>
        <taxon>Trematoda</taxon>
        <taxon>Digenea</taxon>
        <taxon>Plagiorchiida</taxon>
        <taxon>Pronocephalata</taxon>
        <taxon>Paramphistomoidea</taxon>
        <taxon>Paramphistomidae</taxon>
        <taxon>Calicophoron</taxon>
    </lineage>
</organism>
<gene>
    <name evidence="1" type="ORF">CDAUBV1_LOCUS5103</name>
</gene>
<dbReference type="Proteomes" id="UP001497525">
    <property type="component" value="Unassembled WGS sequence"/>
</dbReference>
<reference evidence="1" key="1">
    <citation type="submission" date="2024-06" db="EMBL/GenBank/DDBJ databases">
        <authorList>
            <person name="Liu X."/>
            <person name="Lenzi L."/>
            <person name="Haldenby T S."/>
            <person name="Uol C."/>
        </authorList>
    </citation>
    <scope>NUCLEOTIDE SEQUENCE</scope>
</reference>
<sequence>MTFVQSNLVTAVRSEHFSAWTDRLETNEKKKANALIRSKSFSRSKSRLRELAQSTRRSSQRVRSVENKYFPASLLKTDGSSKCKTLRYLSPDKLFILPLMAEPIESITCLLPTSSFSCF</sequence>
<protein>
    <submittedName>
        <fullName evidence="1">Uncharacterized protein</fullName>
    </submittedName>
</protein>
<accession>A0AAV2T464</accession>
<evidence type="ECO:0000313" key="2">
    <source>
        <dbReference type="Proteomes" id="UP001497525"/>
    </source>
</evidence>
<evidence type="ECO:0000313" key="1">
    <source>
        <dbReference type="EMBL" id="CAL5132263.1"/>
    </source>
</evidence>
<dbReference type="EMBL" id="CAXLJL010000123">
    <property type="protein sequence ID" value="CAL5132263.1"/>
    <property type="molecule type" value="Genomic_DNA"/>
</dbReference>
<name>A0AAV2T464_CALDB</name>
<dbReference type="AlphaFoldDB" id="A0AAV2T464"/>
<comment type="caution">
    <text evidence="1">The sequence shown here is derived from an EMBL/GenBank/DDBJ whole genome shotgun (WGS) entry which is preliminary data.</text>
</comment>
<proteinExistence type="predicted"/>